<dbReference type="Proteomes" id="UP001595848">
    <property type="component" value="Unassembled WGS sequence"/>
</dbReference>
<dbReference type="PANTHER" id="PTHR11895:SF76">
    <property type="entry name" value="INDOLEACETAMIDE HYDROLASE"/>
    <property type="match status" value="1"/>
</dbReference>
<protein>
    <submittedName>
        <fullName evidence="2">Amidase</fullName>
    </submittedName>
</protein>
<dbReference type="InterPro" id="IPR023631">
    <property type="entry name" value="Amidase_dom"/>
</dbReference>
<feature type="domain" description="Amidase" evidence="1">
    <location>
        <begin position="32"/>
        <end position="463"/>
    </location>
</feature>
<dbReference type="EMBL" id="JBHSBV010000010">
    <property type="protein sequence ID" value="MFC4203275.1"/>
    <property type="molecule type" value="Genomic_DNA"/>
</dbReference>
<dbReference type="InterPro" id="IPR020556">
    <property type="entry name" value="Amidase_CS"/>
</dbReference>
<dbReference type="NCBIfam" id="NF005686">
    <property type="entry name" value="PRK07486.1"/>
    <property type="match status" value="1"/>
</dbReference>
<reference evidence="3" key="1">
    <citation type="journal article" date="2019" name="Int. J. Syst. Evol. Microbiol.">
        <title>The Global Catalogue of Microorganisms (GCM) 10K type strain sequencing project: providing services to taxonomists for standard genome sequencing and annotation.</title>
        <authorList>
            <consortium name="The Broad Institute Genomics Platform"/>
            <consortium name="The Broad Institute Genome Sequencing Center for Infectious Disease"/>
            <person name="Wu L."/>
            <person name="Ma J."/>
        </authorList>
    </citation>
    <scope>NUCLEOTIDE SEQUENCE [LARGE SCALE GENOMIC DNA]</scope>
    <source>
        <strain evidence="3">LMG 24813</strain>
    </source>
</reference>
<comment type="caution">
    <text evidence="2">The sequence shown here is derived from an EMBL/GenBank/DDBJ whole genome shotgun (WGS) entry which is preliminary data.</text>
</comment>
<dbReference type="PANTHER" id="PTHR11895">
    <property type="entry name" value="TRANSAMIDASE"/>
    <property type="match status" value="1"/>
</dbReference>
<evidence type="ECO:0000313" key="2">
    <source>
        <dbReference type="EMBL" id="MFC4203275.1"/>
    </source>
</evidence>
<evidence type="ECO:0000259" key="1">
    <source>
        <dbReference type="Pfam" id="PF01425"/>
    </source>
</evidence>
<evidence type="ECO:0000313" key="3">
    <source>
        <dbReference type="Proteomes" id="UP001595848"/>
    </source>
</evidence>
<name>A0ABV8P583_9BURK</name>
<sequence length="497" mass="53691">MSAKPTGLDDIVAMSARALSDAIKSRAVSCREVMAAYLDHMDRINPRLNAIVARRGRDELLGEAGERDADIAAGRWRGWMHGMPQAPKDLTAVKGMATSMGSPIFKDNITPHDSILIERIRASGAIFIGRSNVPEFGLGSHTYNTVHGATANPYDTSKTCGGSSGGAAAALATRMLPVADGSDFGGSLRNPAAFCNVYGFRPSAGRVPYGPANELFLKQLAVEGPMGRSVQDVASLLAVIAGHDARAPLSLAQGPAVFAQPLDTDVAGTRVAWLGDWNGYLPMEAGILSLCKDALAALAGLGCAVADYTVPFDGERLWRIWLTHRHLLAGGQLRPLWENPQTRGLLKPEAAWEAEGLQNLSAYDVLRASEERSAWYQTVLRMFEEFDFLAIPSAQVFPFDKNLDWPKSIAGRTMDTYHRWMEVVTPWTLAGCPVMSIPVGFNAAGLPMGMQVIGPPQGDLAVLRLCHAYEQCRDWVNERLPPLLPEQEDPAGPHSPL</sequence>
<dbReference type="Pfam" id="PF01425">
    <property type="entry name" value="Amidase"/>
    <property type="match status" value="1"/>
</dbReference>
<proteinExistence type="predicted"/>
<dbReference type="PROSITE" id="PS00571">
    <property type="entry name" value="AMIDASES"/>
    <property type="match status" value="1"/>
</dbReference>
<dbReference type="InterPro" id="IPR000120">
    <property type="entry name" value="Amidase"/>
</dbReference>
<keyword evidence="3" id="KW-1185">Reference proteome</keyword>
<accession>A0ABV8P583</accession>
<gene>
    <name evidence="2" type="ORF">ACFOY1_20170</name>
</gene>
<organism evidence="2 3">
    <name type="scientific">Candidimonas humi</name>
    <dbReference type="NCBI Taxonomy" id="683355"/>
    <lineage>
        <taxon>Bacteria</taxon>
        <taxon>Pseudomonadati</taxon>
        <taxon>Pseudomonadota</taxon>
        <taxon>Betaproteobacteria</taxon>
        <taxon>Burkholderiales</taxon>
        <taxon>Alcaligenaceae</taxon>
        <taxon>Candidimonas</taxon>
    </lineage>
</organism>
<dbReference type="RefSeq" id="WP_217963707.1">
    <property type="nucleotide sequence ID" value="NZ_JAHTBN010000002.1"/>
</dbReference>